<proteinExistence type="predicted"/>
<dbReference type="GO" id="GO:0051920">
    <property type="term" value="F:peroxiredoxin activity"/>
    <property type="evidence" value="ECO:0007669"/>
    <property type="project" value="InterPro"/>
</dbReference>
<organism evidence="2 3">
    <name type="scientific">Corynebacterium doosanense CAU 212 = DSM 45436</name>
    <dbReference type="NCBI Taxonomy" id="558173"/>
    <lineage>
        <taxon>Bacteria</taxon>
        <taxon>Bacillati</taxon>
        <taxon>Actinomycetota</taxon>
        <taxon>Actinomycetes</taxon>
        <taxon>Mycobacteriales</taxon>
        <taxon>Corynebacteriaceae</taxon>
        <taxon>Corynebacterium</taxon>
    </lineage>
</organism>
<accession>A0A097IHP4</accession>
<dbReference type="InterPro" id="IPR029032">
    <property type="entry name" value="AhpD-like"/>
</dbReference>
<dbReference type="InterPro" id="IPR003779">
    <property type="entry name" value="CMD-like"/>
</dbReference>
<protein>
    <submittedName>
        <fullName evidence="2">Alkylhydroperoxidase</fullName>
    </submittedName>
</protein>
<evidence type="ECO:0000313" key="3">
    <source>
        <dbReference type="Proteomes" id="UP000029914"/>
    </source>
</evidence>
<reference evidence="2 3" key="1">
    <citation type="submission" date="2013-09" db="EMBL/GenBank/DDBJ databases">
        <title>Complete genome sequence of Corynebacterium doosanense CAU 212(T) (=DSM 45436(T)), isolated from activated sludge.</title>
        <authorList>
            <person name="Schaffert L."/>
            <person name="Albersmeier A."/>
            <person name="Kalinowski J."/>
            <person name="Ruckert C."/>
        </authorList>
    </citation>
    <scope>NUCLEOTIDE SEQUENCE [LARGE SCALE GENOMIC DNA]</scope>
    <source>
        <strain evidence="2 3">CAU 212</strain>
    </source>
</reference>
<dbReference type="KEGG" id="cdo:CDOO_10465"/>
<dbReference type="STRING" id="558173.CDOO_10465"/>
<dbReference type="InterPro" id="IPR004675">
    <property type="entry name" value="AhpD_core"/>
</dbReference>
<dbReference type="PANTHER" id="PTHR35446:SF2">
    <property type="entry name" value="CARBOXYMUCONOLACTONE DECARBOXYLASE-LIKE DOMAIN-CONTAINING PROTEIN"/>
    <property type="match status" value="1"/>
</dbReference>
<keyword evidence="2" id="KW-0560">Oxidoreductase</keyword>
<dbReference type="AlphaFoldDB" id="A0A097IHP4"/>
<dbReference type="Pfam" id="PF02627">
    <property type="entry name" value="CMD"/>
    <property type="match status" value="1"/>
</dbReference>
<dbReference type="OrthoDB" id="9801997at2"/>
<name>A0A097IHP4_9CORY</name>
<dbReference type="SUPFAM" id="SSF69118">
    <property type="entry name" value="AhpD-like"/>
    <property type="match status" value="1"/>
</dbReference>
<evidence type="ECO:0000259" key="1">
    <source>
        <dbReference type="Pfam" id="PF02627"/>
    </source>
</evidence>
<dbReference type="Proteomes" id="UP000029914">
    <property type="component" value="Chromosome"/>
</dbReference>
<dbReference type="HOGENOM" id="CLU_082760_6_2_11"/>
<dbReference type="Gene3D" id="1.20.1290.10">
    <property type="entry name" value="AhpD-like"/>
    <property type="match status" value="1"/>
</dbReference>
<dbReference type="NCBIfam" id="TIGR00778">
    <property type="entry name" value="ahpD_dom"/>
    <property type="match status" value="1"/>
</dbReference>
<feature type="domain" description="Carboxymuconolactone decarboxylase-like" evidence="1">
    <location>
        <begin position="29"/>
        <end position="114"/>
    </location>
</feature>
<keyword evidence="2" id="KW-0575">Peroxidase</keyword>
<dbReference type="eggNOG" id="COG2128">
    <property type="taxonomic scope" value="Bacteria"/>
</dbReference>
<sequence length="169" mass="18695">MNNRPPEETSSGSYPERMEHGPYLDKFFPEVYSALGKANGQLKRIYQDVDLSPDLIEIALVRASQLNGCSACLSIHVPRARRAGVSQNKLDVLASWRETDAFTPHERAALDLAETITLMPAGIRKAAAPVKAMEIFTEEQVAALEWAIIMINTYNRISIFSGHPPASEI</sequence>
<dbReference type="EMBL" id="CP006764">
    <property type="protein sequence ID" value="AIT61644.1"/>
    <property type="molecule type" value="Genomic_DNA"/>
</dbReference>
<dbReference type="PANTHER" id="PTHR35446">
    <property type="entry name" value="SI:CH211-175M2.5"/>
    <property type="match status" value="1"/>
</dbReference>
<keyword evidence="3" id="KW-1185">Reference proteome</keyword>
<dbReference type="RefSeq" id="WP_020384507.1">
    <property type="nucleotide sequence ID" value="NZ_AQUX01000001.1"/>
</dbReference>
<gene>
    <name evidence="2" type="ORF">CDOO_10465</name>
</gene>
<evidence type="ECO:0000313" key="2">
    <source>
        <dbReference type="EMBL" id="AIT61644.1"/>
    </source>
</evidence>